<accession>L2GDB7</accession>
<gene>
    <name evidence="2" type="ORF">CGGC5_4038</name>
    <name evidence="3" type="ORF">CGGC5_v000158</name>
</gene>
<reference evidence="3 4" key="3">
    <citation type="submission" date="2020-04" db="EMBL/GenBank/DDBJ databases">
        <title>Genome sequencing and assembly of multiple isolates from the Colletotrichum gloeosporioides species complex.</title>
        <authorList>
            <person name="Gan P."/>
            <person name="Shirasu K."/>
        </authorList>
    </citation>
    <scope>NUCLEOTIDE SEQUENCE [LARGE SCALE GENOMIC DNA]</scope>
    <source>
        <strain evidence="3 4">Nara gc5</strain>
    </source>
</reference>
<evidence type="ECO:0000256" key="1">
    <source>
        <dbReference type="SAM" id="MobiDB-lite"/>
    </source>
</evidence>
<dbReference type="EMBL" id="KB020516">
    <property type="protein sequence ID" value="ELA36375.1"/>
    <property type="molecule type" value="Genomic_DNA"/>
</dbReference>
<reference evidence="2" key="1">
    <citation type="submission" date="2012-08" db="EMBL/GenBank/DDBJ databases">
        <title>Genome analysis of Colletotrichum orbiculare and Colletotrichum fructicola.</title>
        <authorList>
            <person name="Gan P.H.P."/>
            <person name="Ikeda K."/>
            <person name="Irieda H."/>
            <person name="Narusaka M."/>
            <person name="O'Connell R.J."/>
            <person name="Narusaka Y."/>
            <person name="Takano Y."/>
            <person name="Kubo Y."/>
            <person name="Shirasu K."/>
        </authorList>
    </citation>
    <scope>NUCLEOTIDE SEQUENCE</scope>
    <source>
        <strain evidence="2">Nara gc5</strain>
    </source>
</reference>
<sequence>MDPSAPHPASGWIKTWNDYNQEEVIKVHPNDNGFLKMGYIFYKAINKAADAGKLVEPGEVNSGPTICDKFERNGMEVGGFTRRGSRNPNGIYYHNSE</sequence>
<dbReference type="OrthoDB" id="4789726at2759"/>
<organism evidence="2">
    <name type="scientific">Colletotrichum fructicola (strain Nara gc5)</name>
    <name type="common">Anthracnose fungus</name>
    <name type="synonym">Colletotrichum gloeosporioides (strain Nara gc5)</name>
    <dbReference type="NCBI Taxonomy" id="1213859"/>
    <lineage>
        <taxon>Eukaryota</taxon>
        <taxon>Fungi</taxon>
        <taxon>Dikarya</taxon>
        <taxon>Ascomycota</taxon>
        <taxon>Pezizomycotina</taxon>
        <taxon>Sordariomycetes</taxon>
        <taxon>Hypocreomycetidae</taxon>
        <taxon>Glomerellales</taxon>
        <taxon>Glomerellaceae</taxon>
        <taxon>Colletotrichum</taxon>
        <taxon>Colletotrichum gloeosporioides species complex</taxon>
    </lineage>
</organism>
<protein>
    <submittedName>
        <fullName evidence="2">Uncharacterized protein</fullName>
    </submittedName>
</protein>
<dbReference type="Proteomes" id="UP000011096">
    <property type="component" value="Unassembled WGS sequence"/>
</dbReference>
<evidence type="ECO:0000313" key="2">
    <source>
        <dbReference type="EMBL" id="ELA36375.1"/>
    </source>
</evidence>
<keyword evidence="4" id="KW-1185">Reference proteome</keyword>
<dbReference type="AlphaFoldDB" id="L2GDB7"/>
<dbReference type="EMBL" id="ANPB02000001">
    <property type="protein sequence ID" value="KAF4492579.1"/>
    <property type="molecule type" value="Genomic_DNA"/>
</dbReference>
<dbReference type="InParanoid" id="L2GDB7"/>
<evidence type="ECO:0000313" key="3">
    <source>
        <dbReference type="EMBL" id="KAF4492579.1"/>
    </source>
</evidence>
<name>L2GDB7_COLFN</name>
<reference evidence="3 4" key="2">
    <citation type="submission" date="2012-08" db="EMBL/GenBank/DDBJ databases">
        <authorList>
            <person name="Gan P.H.P."/>
            <person name="Ikeda K."/>
            <person name="Irieda H."/>
            <person name="Narusaka M."/>
            <person name="O'Connell R.J."/>
            <person name="Narusaka Y."/>
            <person name="Takano Y."/>
            <person name="Kubo Y."/>
            <person name="Shirasu K."/>
        </authorList>
    </citation>
    <scope>NUCLEOTIDE SEQUENCE [LARGE SCALE GENOMIC DNA]</scope>
    <source>
        <strain evidence="3 4">Nara gc5</strain>
    </source>
</reference>
<dbReference type="STRING" id="1213859.L2GDB7"/>
<proteinExistence type="predicted"/>
<feature type="region of interest" description="Disordered" evidence="1">
    <location>
        <begin position="78"/>
        <end position="97"/>
    </location>
</feature>
<evidence type="ECO:0000313" key="4">
    <source>
        <dbReference type="Proteomes" id="UP000011096"/>
    </source>
</evidence>
<dbReference type="HOGENOM" id="CLU_2346553_0_0_1"/>